<organism evidence="2 3">
    <name type="scientific">Cardiosporidium cionae</name>
    <dbReference type="NCBI Taxonomy" id="476202"/>
    <lineage>
        <taxon>Eukaryota</taxon>
        <taxon>Sar</taxon>
        <taxon>Alveolata</taxon>
        <taxon>Apicomplexa</taxon>
        <taxon>Aconoidasida</taxon>
        <taxon>Nephromycida</taxon>
        <taxon>Cardiosporidium</taxon>
    </lineage>
</organism>
<accession>A0ABQ7JDE8</accession>
<comment type="caution">
    <text evidence="2">The sequence shown here is derived from an EMBL/GenBank/DDBJ whole genome shotgun (WGS) entry which is preliminary data.</text>
</comment>
<dbReference type="PROSITE" id="PS50076">
    <property type="entry name" value="DNAJ_2"/>
    <property type="match status" value="1"/>
</dbReference>
<dbReference type="EMBL" id="JADAQX010000100">
    <property type="protein sequence ID" value="KAF8821989.1"/>
    <property type="molecule type" value="Genomic_DNA"/>
</dbReference>
<dbReference type="CDD" id="cd06257">
    <property type="entry name" value="DnaJ"/>
    <property type="match status" value="1"/>
</dbReference>
<dbReference type="InterPro" id="IPR018253">
    <property type="entry name" value="DnaJ_domain_CS"/>
</dbReference>
<dbReference type="InterPro" id="IPR008971">
    <property type="entry name" value="HSP40/DnaJ_pept-bd"/>
</dbReference>
<dbReference type="InterPro" id="IPR036869">
    <property type="entry name" value="J_dom_sf"/>
</dbReference>
<gene>
    <name evidence="2" type="ORF">IE077_001254</name>
</gene>
<feature type="domain" description="J" evidence="1">
    <location>
        <begin position="84"/>
        <end position="148"/>
    </location>
</feature>
<dbReference type="SUPFAM" id="SSF46565">
    <property type="entry name" value="Chaperone J-domain"/>
    <property type="match status" value="1"/>
</dbReference>
<dbReference type="SMART" id="SM00271">
    <property type="entry name" value="DnaJ"/>
    <property type="match status" value="1"/>
</dbReference>
<keyword evidence="3" id="KW-1185">Reference proteome</keyword>
<dbReference type="Gene3D" id="2.10.230.10">
    <property type="entry name" value="Heat shock protein DnaJ, cysteine-rich domain"/>
    <property type="match status" value="1"/>
</dbReference>
<dbReference type="Pfam" id="PF01556">
    <property type="entry name" value="DnaJ_C"/>
    <property type="match status" value="1"/>
</dbReference>
<dbReference type="PROSITE" id="PS00636">
    <property type="entry name" value="DNAJ_1"/>
    <property type="match status" value="1"/>
</dbReference>
<dbReference type="InterPro" id="IPR002939">
    <property type="entry name" value="DnaJ_C"/>
</dbReference>
<evidence type="ECO:0000313" key="3">
    <source>
        <dbReference type="Proteomes" id="UP000823046"/>
    </source>
</evidence>
<proteinExistence type="predicted"/>
<dbReference type="PANTHER" id="PTHR43888">
    <property type="entry name" value="DNAJ-LIKE-2, ISOFORM A-RELATED"/>
    <property type="match status" value="1"/>
</dbReference>
<sequence length="425" mass="47607">MALLKSCFFSQQRSHGRSILTVVPFFILASLVLQWTNGPSAIFFLENQLKKLTSSSNVASSDLKFFHSGAFPFFAEAARSDTKDLYKILGVKRNAPVSEIKSAFRKLSLKYHPDKNPSAEAAEKYKDISEAYNILNDAKKKKIYDKEGFRGLERFEQSGGDNSMDPMDIYKSMFGGQVYEEEDDKTPPTNLKIFVSLEDLYFGTELHISYTRPSVCDKLDLCMIDNEECSGKGVKVFIQRIGPGFVVKNQVSDDSCISRGKAWKSSCKACPKGIHVPKTVELTAIIDAGSHSGHTIIFEEQGEEFVGKVKGDLILTIEELPHEKFVRNGDDLETVMHIDLKDALVGFSRELKHLDRTAVRISQSNVTYDGAILRHSNRGMPKSDAYGENGNLLISMKIRYPTSLSLEQKELIEAALNNVQYRTVV</sequence>
<dbReference type="InterPro" id="IPR001623">
    <property type="entry name" value="DnaJ_domain"/>
</dbReference>
<dbReference type="Gene3D" id="1.10.287.110">
    <property type="entry name" value="DnaJ domain"/>
    <property type="match status" value="1"/>
</dbReference>
<protein>
    <submittedName>
        <fullName evidence="2">DnaJ protein</fullName>
    </submittedName>
</protein>
<dbReference type="Gene3D" id="2.60.260.20">
    <property type="entry name" value="Urease metallochaperone UreE, N-terminal domain"/>
    <property type="match status" value="2"/>
</dbReference>
<dbReference type="CDD" id="cd10747">
    <property type="entry name" value="DnaJ_C"/>
    <property type="match status" value="1"/>
</dbReference>
<evidence type="ECO:0000259" key="1">
    <source>
        <dbReference type="PROSITE" id="PS50076"/>
    </source>
</evidence>
<name>A0ABQ7JDE8_9APIC</name>
<reference evidence="2 3" key="1">
    <citation type="journal article" date="2020" name="bioRxiv">
        <title>Metabolic contributions of an alphaproteobacterial endosymbiont in the apicomplexan Cardiosporidium cionae.</title>
        <authorList>
            <person name="Hunter E.S."/>
            <person name="Paight C.J."/>
            <person name="Lane C.E."/>
        </authorList>
    </citation>
    <scope>NUCLEOTIDE SEQUENCE [LARGE SCALE GENOMIC DNA]</scope>
    <source>
        <strain evidence="2">ESH_2018</strain>
    </source>
</reference>
<dbReference type="PRINTS" id="PR00625">
    <property type="entry name" value="JDOMAIN"/>
</dbReference>
<evidence type="ECO:0000313" key="2">
    <source>
        <dbReference type="EMBL" id="KAF8821989.1"/>
    </source>
</evidence>
<dbReference type="InterPro" id="IPR044713">
    <property type="entry name" value="DNJA1/2-like"/>
</dbReference>
<dbReference type="Pfam" id="PF00226">
    <property type="entry name" value="DnaJ"/>
    <property type="match status" value="1"/>
</dbReference>
<dbReference type="SUPFAM" id="SSF49493">
    <property type="entry name" value="HSP40/DnaJ peptide-binding domain"/>
    <property type="match status" value="2"/>
</dbReference>
<dbReference type="Proteomes" id="UP000823046">
    <property type="component" value="Unassembled WGS sequence"/>
</dbReference>